<sequence length="478" mass="54236">MALCYRFGKSKLKIACTQLRTFHVHLSRASSFNSVHKPPRLFEMPRPWSFHHRPTSFFNSVRFFAVPVQFQAKLNKDDDYDSGPRLNDEIKSQYVRLVSDDGHSIVSRFEALDRAKKLKLDLVEVQRNAKPPVCKIMDYHKETYKKQEMEKERAKSKVTLRKGDCKEVRVSEKTEIKDLKMKAEMVKKLMDKGYRVKCKASGTNENQDMTGPLIRLLALMEDVTVVESGPSNSKKEAFMIVRHVKYGPSKKGAAGAKKSQDVKAQEGNMDSSTANSAESGSQSEEVLSDGENHISPNHKTSTAQKPFSSLQCNASVFPAEPENRYKRADPPSANNVRPNTVTENRYSRRPEPRNRFQQTTFTNRDADRGPEQRNRFPQTNFNNTEADRRPDPRNRFQQPTFNNSDAGRSMPSNLNQTRHVPEDINTNPRIENTNQGVTPGPRNPIPSRDISQPRSGYGIFSAQNGPEAQGINAGKHRN</sequence>
<dbReference type="EMBL" id="CAXHTB010000012">
    <property type="protein sequence ID" value="CAL0316222.1"/>
    <property type="molecule type" value="Genomic_DNA"/>
</dbReference>
<proteinExistence type="inferred from homology"/>
<keyword evidence="3" id="KW-0648">Protein biosynthesis</keyword>
<dbReference type="InterPro" id="IPR019814">
    <property type="entry name" value="Translation_initiation_fac_3_N"/>
</dbReference>
<feature type="compositionally biased region" description="Polar residues" evidence="4">
    <location>
        <begin position="332"/>
        <end position="344"/>
    </location>
</feature>
<evidence type="ECO:0000256" key="4">
    <source>
        <dbReference type="SAM" id="MobiDB-lite"/>
    </source>
</evidence>
<feature type="compositionally biased region" description="Polar residues" evidence="4">
    <location>
        <begin position="294"/>
        <end position="308"/>
    </location>
</feature>
<dbReference type="Gene3D" id="3.10.20.80">
    <property type="entry name" value="Translation initiation factor 3 (IF-3), N-terminal domain"/>
    <property type="match status" value="1"/>
</dbReference>
<feature type="region of interest" description="Disordered" evidence="4">
    <location>
        <begin position="248"/>
        <end position="308"/>
    </location>
</feature>
<evidence type="ECO:0000256" key="3">
    <source>
        <dbReference type="ARBA" id="ARBA00022917"/>
    </source>
</evidence>
<keyword evidence="7" id="KW-1185">Reference proteome</keyword>
<dbReference type="SUPFAM" id="SSF54364">
    <property type="entry name" value="Translation initiation factor IF3, N-terminal domain"/>
    <property type="match status" value="1"/>
</dbReference>
<evidence type="ECO:0000313" key="6">
    <source>
        <dbReference type="EMBL" id="CAL0316222.1"/>
    </source>
</evidence>
<dbReference type="InterPro" id="IPR036788">
    <property type="entry name" value="T_IF-3_C_sf"/>
</dbReference>
<feature type="compositionally biased region" description="Polar residues" evidence="4">
    <location>
        <begin position="395"/>
        <end position="437"/>
    </location>
</feature>
<dbReference type="Proteomes" id="UP001497480">
    <property type="component" value="Unassembled WGS sequence"/>
</dbReference>
<feature type="compositionally biased region" description="Polar residues" evidence="4">
    <location>
        <begin position="268"/>
        <end position="285"/>
    </location>
</feature>
<feature type="compositionally biased region" description="Basic and acidic residues" evidence="4">
    <location>
        <begin position="364"/>
        <end position="374"/>
    </location>
</feature>
<reference evidence="6 7" key="1">
    <citation type="submission" date="2024-03" db="EMBL/GenBank/DDBJ databases">
        <authorList>
            <person name="Martinez-Hernandez J."/>
        </authorList>
    </citation>
    <scope>NUCLEOTIDE SEQUENCE [LARGE SCALE GENOMIC DNA]</scope>
</reference>
<evidence type="ECO:0000256" key="2">
    <source>
        <dbReference type="ARBA" id="ARBA00022540"/>
    </source>
</evidence>
<dbReference type="AlphaFoldDB" id="A0AAV1X4A9"/>
<dbReference type="PANTHER" id="PTHR10938:SF4">
    <property type="entry name" value="TRANSLATION INITIATION FACTOR IF3-1, MITOCHONDRIAL"/>
    <property type="match status" value="1"/>
</dbReference>
<dbReference type="InterPro" id="IPR036787">
    <property type="entry name" value="T_IF-3_N_sf"/>
</dbReference>
<dbReference type="NCBIfam" id="TIGR00168">
    <property type="entry name" value="infC"/>
    <property type="match status" value="1"/>
</dbReference>
<feature type="compositionally biased region" description="Polar residues" evidence="4">
    <location>
        <begin position="375"/>
        <end position="384"/>
    </location>
</feature>
<protein>
    <recommendedName>
        <fullName evidence="5">Translation initiation factor 3 N-terminal domain-containing protein</fullName>
    </recommendedName>
</protein>
<dbReference type="InterPro" id="IPR001288">
    <property type="entry name" value="Translation_initiation_fac_3"/>
</dbReference>
<evidence type="ECO:0000256" key="1">
    <source>
        <dbReference type="ARBA" id="ARBA00005439"/>
    </source>
</evidence>
<dbReference type="GO" id="GO:0032790">
    <property type="term" value="P:ribosome disassembly"/>
    <property type="evidence" value="ECO:0007669"/>
    <property type="project" value="TreeGrafter"/>
</dbReference>
<dbReference type="Gene3D" id="3.30.110.10">
    <property type="entry name" value="Translation initiation factor 3 (IF-3), C-terminal domain"/>
    <property type="match status" value="1"/>
</dbReference>
<gene>
    <name evidence="6" type="ORF">LLUT_LOCUS17282</name>
</gene>
<organism evidence="6 7">
    <name type="scientific">Lupinus luteus</name>
    <name type="common">European yellow lupine</name>
    <dbReference type="NCBI Taxonomy" id="3873"/>
    <lineage>
        <taxon>Eukaryota</taxon>
        <taxon>Viridiplantae</taxon>
        <taxon>Streptophyta</taxon>
        <taxon>Embryophyta</taxon>
        <taxon>Tracheophyta</taxon>
        <taxon>Spermatophyta</taxon>
        <taxon>Magnoliopsida</taxon>
        <taxon>eudicotyledons</taxon>
        <taxon>Gunneridae</taxon>
        <taxon>Pentapetalae</taxon>
        <taxon>rosids</taxon>
        <taxon>fabids</taxon>
        <taxon>Fabales</taxon>
        <taxon>Fabaceae</taxon>
        <taxon>Papilionoideae</taxon>
        <taxon>50 kb inversion clade</taxon>
        <taxon>genistoids sensu lato</taxon>
        <taxon>core genistoids</taxon>
        <taxon>Genisteae</taxon>
        <taxon>Lupinus</taxon>
    </lineage>
</organism>
<feature type="region of interest" description="Disordered" evidence="4">
    <location>
        <begin position="322"/>
        <end position="478"/>
    </location>
</feature>
<comment type="caution">
    <text evidence="6">The sequence shown here is derived from an EMBL/GenBank/DDBJ whole genome shotgun (WGS) entry which is preliminary data.</text>
</comment>
<dbReference type="Pfam" id="PF05198">
    <property type="entry name" value="IF3_N"/>
    <property type="match status" value="1"/>
</dbReference>
<dbReference type="GO" id="GO:0043022">
    <property type="term" value="F:ribosome binding"/>
    <property type="evidence" value="ECO:0007669"/>
    <property type="project" value="TreeGrafter"/>
</dbReference>
<dbReference type="FunFam" id="3.10.20.80:FF:000005">
    <property type="entry name" value="Predicted protein"/>
    <property type="match status" value="1"/>
</dbReference>
<keyword evidence="2" id="KW-0396">Initiation factor</keyword>
<feature type="compositionally biased region" description="Basic and acidic residues" evidence="4">
    <location>
        <begin position="345"/>
        <end position="354"/>
    </location>
</feature>
<accession>A0AAV1X4A9</accession>
<dbReference type="PANTHER" id="PTHR10938">
    <property type="entry name" value="TRANSLATION INITIATION FACTOR IF-3"/>
    <property type="match status" value="1"/>
</dbReference>
<evidence type="ECO:0000259" key="5">
    <source>
        <dbReference type="Pfam" id="PF05198"/>
    </source>
</evidence>
<feature type="compositionally biased region" description="Basic and acidic residues" evidence="4">
    <location>
        <begin position="385"/>
        <end position="394"/>
    </location>
</feature>
<evidence type="ECO:0000313" key="7">
    <source>
        <dbReference type="Proteomes" id="UP001497480"/>
    </source>
</evidence>
<name>A0AAV1X4A9_LUPLU</name>
<dbReference type="SUPFAM" id="SSF55200">
    <property type="entry name" value="Translation initiation factor IF3, C-terminal domain"/>
    <property type="match status" value="1"/>
</dbReference>
<dbReference type="GO" id="GO:0003743">
    <property type="term" value="F:translation initiation factor activity"/>
    <property type="evidence" value="ECO:0007669"/>
    <property type="project" value="UniProtKB-KW"/>
</dbReference>
<comment type="similarity">
    <text evidence="1">Belongs to the IF-3 family.</text>
</comment>
<feature type="domain" description="Translation initiation factor 3 N-terminal" evidence="5">
    <location>
        <begin position="87"/>
        <end position="152"/>
    </location>
</feature>